<organism evidence="2">
    <name type="scientific">Chromera velia CCMP2878</name>
    <dbReference type="NCBI Taxonomy" id="1169474"/>
    <lineage>
        <taxon>Eukaryota</taxon>
        <taxon>Sar</taxon>
        <taxon>Alveolata</taxon>
        <taxon>Colpodellida</taxon>
        <taxon>Chromeraceae</taxon>
        <taxon>Chromera</taxon>
    </lineage>
</organism>
<gene>
    <name evidence="2" type="ORF">Cvel_18400</name>
</gene>
<feature type="compositionally biased region" description="Basic and acidic residues" evidence="1">
    <location>
        <begin position="669"/>
        <end position="680"/>
    </location>
</feature>
<dbReference type="VEuPathDB" id="CryptoDB:Cvel_18400"/>
<reference evidence="2" key="1">
    <citation type="submission" date="2014-11" db="EMBL/GenBank/DDBJ databases">
        <authorList>
            <person name="Otto D Thomas"/>
            <person name="Naeem Raeece"/>
        </authorList>
    </citation>
    <scope>NUCLEOTIDE SEQUENCE</scope>
</reference>
<dbReference type="InterPro" id="IPR010736">
    <property type="entry name" value="SHIPPO-rpt"/>
</dbReference>
<proteinExistence type="predicted"/>
<feature type="compositionally biased region" description="Polar residues" evidence="1">
    <location>
        <begin position="188"/>
        <end position="204"/>
    </location>
</feature>
<feature type="compositionally biased region" description="Basic and acidic residues" evidence="1">
    <location>
        <begin position="368"/>
        <end position="380"/>
    </location>
</feature>
<accession>A0A0G4FS86</accession>
<feature type="region of interest" description="Disordered" evidence="1">
    <location>
        <begin position="151"/>
        <end position="472"/>
    </location>
</feature>
<feature type="compositionally biased region" description="Polar residues" evidence="1">
    <location>
        <begin position="410"/>
        <end position="421"/>
    </location>
</feature>
<protein>
    <submittedName>
        <fullName evidence="2">Uncharacterized protein</fullName>
    </submittedName>
</protein>
<feature type="compositionally biased region" description="Basic and acidic residues" evidence="1">
    <location>
        <begin position="305"/>
        <end position="316"/>
    </location>
</feature>
<feature type="region of interest" description="Disordered" evidence="1">
    <location>
        <begin position="85"/>
        <end position="128"/>
    </location>
</feature>
<feature type="region of interest" description="Disordered" evidence="1">
    <location>
        <begin position="663"/>
        <end position="723"/>
    </location>
</feature>
<evidence type="ECO:0000313" key="2">
    <source>
        <dbReference type="EMBL" id="CEM17225.1"/>
    </source>
</evidence>
<sequence>MITLTKTPRFQPSFLGCPTVPPEVGPGAYNVNASDSPHTADAGTTAKPVNQLAPFGSFVRKDLGPAETLSKAPLPGPGAYKISGTSALLGGHPARHSSKIGGPSMASRAPRMAPLNSDGQFTFQWPSSIKAPGPGAYLEDHGPNRICYTIHPKQNRTDGTEGRVQGRVVRPAPSFPSIPPNLKRKTNYPHSGTVLNGSNTNPRDQNAAGGGKDQQASETDAAAAFPRLQQANRVKPSALSGAGEDTAGPGHYNVPSQIGGGGGSPSFSFPSSPRQPPFSPSSSSGVPVVSSSSSSGACGGGGGRGGEEGTLQRERGTAPPADSGILGRDIPMPPPEFLHSQQSIKAAAAAVGKDAATEKPNDSAVEEGTARQEKEKDQTAKTRAHPLKRPEYAAAVSATTRTAAFKSASRRFSQPPVQTQVHLPDQPSQQQRKASSAQADPHQTTVIAQPIALTDAQASRPGPGSYNIPPLFLPPDQSRHFALSARRGEAFSFAIGAHSDRGVADSGTLRRAGQMPGPGAYGQNPYPSTVAATAAASASVCAGPNSNRWRWKDTRGEQLLLLNQEGQVPFSQRDQKNRIAQVKKDPRFACVFGVHSPSLALLLKESGGRPFHAFLTTSERECLKQAPDGLPVGGGPEACAGSPAKMTLVQRVQEKARIGVKGPFGSVTDRFHGQRERADEETQPGPGRYDPFPTNAEEPADPTEKPSRAFMPGPHRLKGRNRAPFHKDPFIAFVGKQKGPGPATYSPKLLTEVSYTSPFRQRRVPPPPFGTSDNRDGWAPARAGEEPGPGEYSEALPPPRRKDVSDRVRPFLEDARRFGQPGPRVQAQAVAGLGPAAAQESLKREDTAAVGLYSLAQPLEKKSFNAALNERLPAREFEGHRFESYASAKKRLGAFASASEAAEDPQGGAS</sequence>
<dbReference type="AlphaFoldDB" id="A0A0G4FS86"/>
<feature type="compositionally biased region" description="Low complexity" evidence="1">
    <location>
        <begin position="393"/>
        <end position="404"/>
    </location>
</feature>
<feature type="compositionally biased region" description="Low complexity" evidence="1">
    <location>
        <begin position="426"/>
        <end position="439"/>
    </location>
</feature>
<feature type="region of interest" description="Disordered" evidence="1">
    <location>
        <begin position="759"/>
        <end position="805"/>
    </location>
</feature>
<dbReference type="InterPro" id="IPR051291">
    <property type="entry name" value="CIMAP"/>
</dbReference>
<dbReference type="PANTHER" id="PTHR21580">
    <property type="entry name" value="SHIPPO-1-RELATED"/>
    <property type="match status" value="1"/>
</dbReference>
<name>A0A0G4FS86_9ALVE</name>
<dbReference type="Pfam" id="PF07004">
    <property type="entry name" value="SHIPPO-rpt"/>
    <property type="match status" value="2"/>
</dbReference>
<feature type="compositionally biased region" description="Polar residues" evidence="1">
    <location>
        <begin position="117"/>
        <end position="127"/>
    </location>
</feature>
<dbReference type="EMBL" id="CDMZ01000575">
    <property type="protein sequence ID" value="CEM17225.1"/>
    <property type="molecule type" value="Genomic_DNA"/>
</dbReference>
<evidence type="ECO:0000256" key="1">
    <source>
        <dbReference type="SAM" id="MobiDB-lite"/>
    </source>
</evidence>
<feature type="compositionally biased region" description="Low complexity" evidence="1">
    <location>
        <begin position="280"/>
        <end position="296"/>
    </location>
</feature>